<keyword evidence="3" id="KW-1185">Reference proteome</keyword>
<protein>
    <recommendedName>
        <fullName evidence="1">Reverse transcriptase Ty1/copia-type domain-containing protein</fullName>
    </recommendedName>
</protein>
<dbReference type="Pfam" id="PF07727">
    <property type="entry name" value="RVT_2"/>
    <property type="match status" value="1"/>
</dbReference>
<sequence>MSEIPYASAIGSIMYAMICTRPDVSFALSVTSRYQSCLGEGHWIAIKNILKYLRRTKDLFLVFGGEEELTVKGYTNAGFQTDKDDNRKPDLCSLNGGAVSWKSSKQDTVADSATKAEYIAASEAAKEWVFKNKLGENGMVVRNKARLVAQGFCQKEGIDYEETFAPVARLEAIRILLAFAAFKGFKLQQMDVKSAFLNGFIEEEVYVRQPHGFESAKFPDQVYKLRKALYGLKQAPRAWYARLKSFLLKSGFVMGSVDKTLFLLSRGGDTLIVQIYVDDIICGGSSHALVSSFAEQMSREFEMSLMGELRSFLGCRSRKALRVPSSIKPSTQGTYSRSLTWVTLNP</sequence>
<gene>
    <name evidence="2" type="ORF">U9M48_013332</name>
</gene>
<dbReference type="AlphaFoldDB" id="A0AAQ3T067"/>
<dbReference type="EMBL" id="CP144747">
    <property type="protein sequence ID" value="WVZ63724.1"/>
    <property type="molecule type" value="Genomic_DNA"/>
</dbReference>
<dbReference type="SUPFAM" id="SSF56672">
    <property type="entry name" value="DNA/RNA polymerases"/>
    <property type="match status" value="1"/>
</dbReference>
<reference evidence="2 3" key="1">
    <citation type="submission" date="2024-02" db="EMBL/GenBank/DDBJ databases">
        <title>High-quality chromosome-scale genome assembly of Pensacola bahiagrass (Paspalum notatum Flugge var. saurae).</title>
        <authorList>
            <person name="Vega J.M."/>
            <person name="Podio M."/>
            <person name="Orjuela J."/>
            <person name="Siena L.A."/>
            <person name="Pessino S.C."/>
            <person name="Combes M.C."/>
            <person name="Mariac C."/>
            <person name="Albertini E."/>
            <person name="Pupilli F."/>
            <person name="Ortiz J.P.A."/>
            <person name="Leblanc O."/>
        </authorList>
    </citation>
    <scope>NUCLEOTIDE SEQUENCE [LARGE SCALE GENOMIC DNA]</scope>
    <source>
        <strain evidence="2">R1</strain>
        <tissue evidence="2">Leaf</tissue>
    </source>
</reference>
<organism evidence="2 3">
    <name type="scientific">Paspalum notatum var. saurae</name>
    <dbReference type="NCBI Taxonomy" id="547442"/>
    <lineage>
        <taxon>Eukaryota</taxon>
        <taxon>Viridiplantae</taxon>
        <taxon>Streptophyta</taxon>
        <taxon>Embryophyta</taxon>
        <taxon>Tracheophyta</taxon>
        <taxon>Spermatophyta</taxon>
        <taxon>Magnoliopsida</taxon>
        <taxon>Liliopsida</taxon>
        <taxon>Poales</taxon>
        <taxon>Poaceae</taxon>
        <taxon>PACMAD clade</taxon>
        <taxon>Panicoideae</taxon>
        <taxon>Andropogonodae</taxon>
        <taxon>Paspaleae</taxon>
        <taxon>Paspalinae</taxon>
        <taxon>Paspalum</taxon>
    </lineage>
</organism>
<accession>A0AAQ3T067</accession>
<dbReference type="PANTHER" id="PTHR11439:SF496">
    <property type="entry name" value="RNA-DIRECTED DNA POLYMERASE"/>
    <property type="match status" value="1"/>
</dbReference>
<evidence type="ECO:0000259" key="1">
    <source>
        <dbReference type="Pfam" id="PF07727"/>
    </source>
</evidence>
<name>A0AAQ3T067_PASNO</name>
<dbReference type="PANTHER" id="PTHR11439">
    <property type="entry name" value="GAG-POL-RELATED RETROTRANSPOSON"/>
    <property type="match status" value="1"/>
</dbReference>
<dbReference type="Proteomes" id="UP001341281">
    <property type="component" value="Chromosome 03"/>
</dbReference>
<proteinExistence type="predicted"/>
<feature type="domain" description="Reverse transcriptase Ty1/copia-type" evidence="1">
    <location>
        <begin position="125"/>
        <end position="315"/>
    </location>
</feature>
<dbReference type="InterPro" id="IPR013103">
    <property type="entry name" value="RVT_2"/>
</dbReference>
<dbReference type="InterPro" id="IPR043502">
    <property type="entry name" value="DNA/RNA_pol_sf"/>
</dbReference>
<evidence type="ECO:0000313" key="3">
    <source>
        <dbReference type="Proteomes" id="UP001341281"/>
    </source>
</evidence>
<evidence type="ECO:0000313" key="2">
    <source>
        <dbReference type="EMBL" id="WVZ63724.1"/>
    </source>
</evidence>
<dbReference type="CDD" id="cd09272">
    <property type="entry name" value="RNase_HI_RT_Ty1"/>
    <property type="match status" value="1"/>
</dbReference>